<dbReference type="Gene3D" id="3.30.70.1450">
    <property type="entry name" value="Regulator of K+ conductance, C-terminal domain"/>
    <property type="match status" value="1"/>
</dbReference>
<dbReference type="RefSeq" id="WP_011245146.1">
    <property type="nucleotide sequence ID" value="NZ_BOQS01000019.1"/>
</dbReference>
<dbReference type="PANTHER" id="PTHR43833">
    <property type="entry name" value="POTASSIUM CHANNEL PROTEIN 2-RELATED-RELATED"/>
    <property type="match status" value="1"/>
</dbReference>
<dbReference type="PANTHER" id="PTHR43833:SF7">
    <property type="entry name" value="KTR SYSTEM POTASSIUM UPTAKE PROTEIN C"/>
    <property type="match status" value="1"/>
</dbReference>
<organism evidence="3 4">
    <name type="scientific">Shouchella clausii</name>
    <name type="common">Alkalihalobacillus clausii</name>
    <dbReference type="NCBI Taxonomy" id="79880"/>
    <lineage>
        <taxon>Bacteria</taxon>
        <taxon>Bacillati</taxon>
        <taxon>Bacillota</taxon>
        <taxon>Bacilli</taxon>
        <taxon>Bacillales</taxon>
        <taxon>Bacillaceae</taxon>
        <taxon>Shouchella</taxon>
    </lineage>
</organism>
<dbReference type="InterPro" id="IPR006037">
    <property type="entry name" value="RCK_C"/>
</dbReference>
<accession>A0A268NV58</accession>
<dbReference type="AlphaFoldDB" id="A0A268NV58"/>
<feature type="domain" description="RCK N-terminal" evidence="1">
    <location>
        <begin position="2"/>
        <end position="118"/>
    </location>
</feature>
<dbReference type="GO" id="GO:0008324">
    <property type="term" value="F:monoatomic cation transmembrane transporter activity"/>
    <property type="evidence" value="ECO:0007669"/>
    <property type="project" value="InterPro"/>
</dbReference>
<feature type="domain" description="RCK C-terminal" evidence="2">
    <location>
        <begin position="135"/>
        <end position="219"/>
    </location>
</feature>
<dbReference type="InterPro" id="IPR003148">
    <property type="entry name" value="RCK_N"/>
</dbReference>
<dbReference type="PROSITE" id="PS51201">
    <property type="entry name" value="RCK_N"/>
    <property type="match status" value="1"/>
</dbReference>
<evidence type="ECO:0000313" key="3">
    <source>
        <dbReference type="EMBL" id="PAE87281.1"/>
    </source>
</evidence>
<dbReference type="InterPro" id="IPR036291">
    <property type="entry name" value="NAD(P)-bd_dom_sf"/>
</dbReference>
<dbReference type="Pfam" id="PF02254">
    <property type="entry name" value="TrkA_N"/>
    <property type="match status" value="1"/>
</dbReference>
<protein>
    <submittedName>
        <fullName evidence="3">TrkA family potassium uptake protein</fullName>
    </submittedName>
</protein>
<evidence type="ECO:0000259" key="2">
    <source>
        <dbReference type="PROSITE" id="PS51202"/>
    </source>
</evidence>
<dbReference type="SUPFAM" id="SSF51735">
    <property type="entry name" value="NAD(P)-binding Rossmann-fold domains"/>
    <property type="match status" value="1"/>
</dbReference>
<dbReference type="InterPro" id="IPR050721">
    <property type="entry name" value="Trk_Ktr_HKT_K-transport"/>
</dbReference>
<dbReference type="GO" id="GO:0006813">
    <property type="term" value="P:potassium ion transport"/>
    <property type="evidence" value="ECO:0007669"/>
    <property type="project" value="InterPro"/>
</dbReference>
<dbReference type="Gene3D" id="3.40.50.720">
    <property type="entry name" value="NAD(P)-binding Rossmann-like Domain"/>
    <property type="match status" value="1"/>
</dbReference>
<dbReference type="SUPFAM" id="SSF116726">
    <property type="entry name" value="TrkA C-terminal domain-like"/>
    <property type="match status" value="1"/>
</dbReference>
<evidence type="ECO:0000259" key="1">
    <source>
        <dbReference type="PROSITE" id="PS51201"/>
    </source>
</evidence>
<reference evidence="3 4" key="1">
    <citation type="submission" date="2017-07" db="EMBL/GenBank/DDBJ databases">
        <title>Isolation and whole genome analysis of endospore-forming bacteria from heroin.</title>
        <authorList>
            <person name="Kalinowski J."/>
            <person name="Ahrens B."/>
            <person name="Al-Dilaimi A."/>
            <person name="Winkler A."/>
            <person name="Wibberg D."/>
            <person name="Schleenbecker U."/>
            <person name="Ruckert C."/>
            <person name="Wolfel R."/>
            <person name="Grass G."/>
        </authorList>
    </citation>
    <scope>NUCLEOTIDE SEQUENCE [LARGE SCALE GENOMIC DNA]</scope>
    <source>
        <strain evidence="3 4">7539</strain>
    </source>
</reference>
<comment type="caution">
    <text evidence="3">The sequence shown here is derived from an EMBL/GenBank/DDBJ whole genome shotgun (WGS) entry which is preliminary data.</text>
</comment>
<evidence type="ECO:0000313" key="4">
    <source>
        <dbReference type="Proteomes" id="UP000216207"/>
    </source>
</evidence>
<sequence>MEKQFAVIGLGRFGTSVCQELYAMGHDVLAIDRSEEKVEFASDYATKAIVANGVDERTLKALGIRNFDYVVVAIGEHIQESVLATLLLKELGVANVWVKASNAKHYRILEKVGADRIIRPEHEMGIRIAHLLDSTKVIDYIELSDEHSIVELAATEKIANKTIAQLNIRKKYHCTLIGYKRNGQLNIHLSPEEVIYENDLLILAGENSDLKRFEKKGLS</sequence>
<dbReference type="Pfam" id="PF02080">
    <property type="entry name" value="TrkA_C"/>
    <property type="match status" value="1"/>
</dbReference>
<gene>
    <name evidence="3" type="ORF">CHH72_19055</name>
</gene>
<dbReference type="EMBL" id="NPCC01000036">
    <property type="protein sequence ID" value="PAE87281.1"/>
    <property type="molecule type" value="Genomic_DNA"/>
</dbReference>
<dbReference type="OMA" id="AIVANCT"/>
<name>A0A268NV58_SHOCL</name>
<dbReference type="Proteomes" id="UP000216207">
    <property type="component" value="Unassembled WGS sequence"/>
</dbReference>
<dbReference type="InterPro" id="IPR036721">
    <property type="entry name" value="RCK_C_sf"/>
</dbReference>
<proteinExistence type="predicted"/>
<dbReference type="PROSITE" id="PS51202">
    <property type="entry name" value="RCK_C"/>
    <property type="match status" value="1"/>
</dbReference>